<keyword evidence="5" id="KW-0963">Cytoplasm</keyword>
<reference evidence="9 10" key="1">
    <citation type="journal article" date="2010" name="BMC Genomics">
        <title>Unprecedented loss of ammonia assimilation capability in a urease-encoding bacterial mutualist.</title>
        <authorList>
            <person name="Williams L.E."/>
            <person name="Wernegreen J.J."/>
        </authorList>
    </citation>
    <scope>NUCLEOTIDE SEQUENCE [LARGE SCALE GENOMIC DNA]</scope>
    <source>
        <strain evidence="9 10">BVAF</strain>
    </source>
</reference>
<comment type="function">
    <text evidence="5">Catalyzes the reversible transfer of the terminal phosphate group between ATP and AMP. Plays an important role in cellular energy homeostasis and in adenine nucleotide metabolism.</text>
</comment>
<keyword evidence="2 5" id="KW-0545">Nucleotide biosynthesis</keyword>
<dbReference type="RefSeq" id="WP_013516628.1">
    <property type="nucleotide sequence ID" value="NC_014909.2"/>
</dbReference>
<dbReference type="PROSITE" id="PS00113">
    <property type="entry name" value="ADENYLATE_KINASE"/>
    <property type="match status" value="1"/>
</dbReference>
<accession>E8Q6V6</accession>
<dbReference type="OrthoDB" id="9805030at2"/>
<comment type="caution">
    <text evidence="5">Lacks conserved residue(s) required for the propagation of feature annotation.</text>
</comment>
<dbReference type="GO" id="GO:0044209">
    <property type="term" value="P:AMP salvage"/>
    <property type="evidence" value="ECO:0007669"/>
    <property type="project" value="UniProtKB-UniRule"/>
</dbReference>
<dbReference type="PRINTS" id="PR00094">
    <property type="entry name" value="ADENYLTKNASE"/>
</dbReference>
<dbReference type="GO" id="GO:0005524">
    <property type="term" value="F:ATP binding"/>
    <property type="evidence" value="ECO:0007669"/>
    <property type="project" value="UniProtKB-UniRule"/>
</dbReference>
<keyword evidence="4 5" id="KW-0418">Kinase</keyword>
<comment type="subunit">
    <text evidence="5 7">Monomer.</text>
</comment>
<feature type="binding site" evidence="5">
    <location>
        <begin position="135"/>
        <end position="136"/>
    </location>
    <ligand>
        <name>ATP</name>
        <dbReference type="ChEBI" id="CHEBI:30616"/>
    </ligand>
</feature>
<evidence type="ECO:0000313" key="9">
    <source>
        <dbReference type="EMBL" id="ADV33703.1"/>
    </source>
</evidence>
<evidence type="ECO:0000256" key="4">
    <source>
        <dbReference type="ARBA" id="ARBA00022777"/>
    </source>
</evidence>
<feature type="domain" description="Adenylate kinase active site lid" evidence="8">
    <location>
        <begin position="126"/>
        <end position="161"/>
    </location>
</feature>
<dbReference type="KEGG" id="bva:BVAF_305"/>
<feature type="binding site" evidence="5">
    <location>
        <begin position="88"/>
        <end position="91"/>
    </location>
    <ligand>
        <name>AMP</name>
        <dbReference type="ChEBI" id="CHEBI:456215"/>
    </ligand>
</feature>
<feature type="binding site" evidence="5">
    <location>
        <position position="32"/>
    </location>
    <ligand>
        <name>AMP</name>
        <dbReference type="ChEBI" id="CHEBI:456215"/>
    </ligand>
</feature>
<comment type="pathway">
    <text evidence="5">Purine metabolism; AMP biosynthesis via salvage pathway; AMP from ADP: step 1/1.</text>
</comment>
<dbReference type="Pfam" id="PF00406">
    <property type="entry name" value="ADK"/>
    <property type="match status" value="1"/>
</dbReference>
<sequence length="222" mass="25605">MIRIIFLGPPGSGKGTQAHLIADLYNIPNISSGEILRHSYNTFKLNLPSTNAINLINSGKLVNDELIIKLIINRIRKTDCQHGFIIDGFPRTINQAIAIKKNKISIDFVIEFYMKDAEIIDRIIGRQIHLSSGRIYHKKYNPPKFHGIDDITGENLIVRKDDTEEVIQQRLDQYYKYTAPLSNYYKKQAKKNNMHFYVINSNQEIMKIHTELVDIINLYAST</sequence>
<feature type="binding site" evidence="5">
    <location>
        <position position="159"/>
    </location>
    <ligand>
        <name>AMP</name>
        <dbReference type="ChEBI" id="CHEBI:456215"/>
    </ligand>
</feature>
<evidence type="ECO:0000256" key="2">
    <source>
        <dbReference type="ARBA" id="ARBA00022727"/>
    </source>
</evidence>
<feature type="region of interest" description="LID" evidence="5">
    <location>
        <begin position="125"/>
        <end position="162"/>
    </location>
</feature>
<dbReference type="STRING" id="859654.BVAF_305"/>
<evidence type="ECO:0000259" key="8">
    <source>
        <dbReference type="Pfam" id="PF05191"/>
    </source>
</evidence>
<feature type="binding site" evidence="5">
    <location>
        <position position="95"/>
    </location>
    <ligand>
        <name>AMP</name>
        <dbReference type="ChEBI" id="CHEBI:456215"/>
    </ligand>
</feature>
<name>E8Q6V6_BLOVB</name>
<dbReference type="SUPFAM" id="SSF52540">
    <property type="entry name" value="P-loop containing nucleoside triphosphate hydrolases"/>
    <property type="match status" value="1"/>
</dbReference>
<comment type="catalytic activity">
    <reaction evidence="5 7">
        <text>AMP + ATP = 2 ADP</text>
        <dbReference type="Rhea" id="RHEA:12973"/>
        <dbReference type="ChEBI" id="CHEBI:30616"/>
        <dbReference type="ChEBI" id="CHEBI:456215"/>
        <dbReference type="ChEBI" id="CHEBI:456216"/>
        <dbReference type="EC" id="2.7.4.3"/>
    </reaction>
</comment>
<organism evidence="9 10">
    <name type="scientific">Blochmanniella vafra (strain BVAF)</name>
    <dbReference type="NCBI Taxonomy" id="859654"/>
    <lineage>
        <taxon>Bacteria</taxon>
        <taxon>Pseudomonadati</taxon>
        <taxon>Pseudomonadota</taxon>
        <taxon>Gammaproteobacteria</taxon>
        <taxon>Enterobacterales</taxon>
        <taxon>Enterobacteriaceae</taxon>
        <taxon>ant endosymbionts</taxon>
        <taxon>Candidatus Blochmanniella</taxon>
    </lineage>
</organism>
<gene>
    <name evidence="5 9" type="primary">adk</name>
    <name evidence="9" type="ordered locus">BVAF_305</name>
</gene>
<keyword evidence="3 5" id="KW-0547">Nucleotide-binding</keyword>
<dbReference type="InterPro" id="IPR000850">
    <property type="entry name" value="Adenylat/UMP-CMP_kin"/>
</dbReference>
<dbReference type="CDD" id="cd01428">
    <property type="entry name" value="ADK"/>
    <property type="match status" value="1"/>
</dbReference>
<dbReference type="AlphaFoldDB" id="E8Q6V6"/>
<dbReference type="HOGENOM" id="CLU_032354_1_2_6"/>
<feature type="binding site" evidence="5">
    <location>
        <position position="126"/>
    </location>
    <ligand>
        <name>ATP</name>
        <dbReference type="ChEBI" id="CHEBI:30616"/>
    </ligand>
</feature>
<dbReference type="InterPro" id="IPR033690">
    <property type="entry name" value="Adenylat_kinase_CS"/>
</dbReference>
<dbReference type="HAMAP" id="MF_00235">
    <property type="entry name" value="Adenylate_kinase_Adk"/>
    <property type="match status" value="1"/>
</dbReference>
<evidence type="ECO:0000256" key="6">
    <source>
        <dbReference type="RuleBase" id="RU003330"/>
    </source>
</evidence>
<keyword evidence="1 5" id="KW-0808">Transferase</keyword>
<evidence type="ECO:0000256" key="3">
    <source>
        <dbReference type="ARBA" id="ARBA00022741"/>
    </source>
</evidence>
<dbReference type="NCBIfam" id="TIGR01351">
    <property type="entry name" value="adk"/>
    <property type="match status" value="1"/>
</dbReference>
<dbReference type="EMBL" id="CP002189">
    <property type="protein sequence ID" value="ADV33703.1"/>
    <property type="molecule type" value="Genomic_DNA"/>
</dbReference>
<comment type="similarity">
    <text evidence="5 6">Belongs to the adenylate kinase family.</text>
</comment>
<dbReference type="Pfam" id="PF05191">
    <property type="entry name" value="ADK_lid"/>
    <property type="match status" value="1"/>
</dbReference>
<protein>
    <recommendedName>
        <fullName evidence="5 7">Adenylate kinase</fullName>
        <shortName evidence="5">AK</shortName>
        <ecNumber evidence="5 7">2.7.4.3</ecNumber>
    </recommendedName>
    <alternativeName>
        <fullName evidence="5">ATP-AMP transphosphorylase</fullName>
    </alternativeName>
    <alternativeName>
        <fullName evidence="5">ATP:AMP phosphotransferase</fullName>
    </alternativeName>
    <alternativeName>
        <fullName evidence="5">Adenylate monophosphate kinase</fullName>
    </alternativeName>
</protein>
<evidence type="ECO:0000256" key="1">
    <source>
        <dbReference type="ARBA" id="ARBA00022679"/>
    </source>
</evidence>
<dbReference type="Proteomes" id="UP000007464">
    <property type="component" value="Chromosome"/>
</dbReference>
<dbReference type="GO" id="GO:0004017">
    <property type="term" value="F:AMP kinase activity"/>
    <property type="evidence" value="ECO:0007669"/>
    <property type="project" value="UniProtKB-UniRule"/>
</dbReference>
<dbReference type="PANTHER" id="PTHR23359">
    <property type="entry name" value="NUCLEOTIDE KINASE"/>
    <property type="match status" value="1"/>
</dbReference>
<keyword evidence="5 7" id="KW-0067">ATP-binding</keyword>
<comment type="subcellular location">
    <subcellularLocation>
        <location evidence="5 7">Cytoplasm</location>
    </subcellularLocation>
</comment>
<feature type="binding site" evidence="5">
    <location>
        <begin position="11"/>
        <end position="16"/>
    </location>
    <ligand>
        <name>ATP</name>
        <dbReference type="ChEBI" id="CHEBI:30616"/>
    </ligand>
</feature>
<keyword evidence="10" id="KW-1185">Reference proteome</keyword>
<evidence type="ECO:0000256" key="5">
    <source>
        <dbReference type="HAMAP-Rule" id="MF_00235"/>
    </source>
</evidence>
<dbReference type="InterPro" id="IPR007862">
    <property type="entry name" value="Adenylate_kinase_lid-dom"/>
</dbReference>
<feature type="binding site" evidence="5">
    <location>
        <position position="37"/>
    </location>
    <ligand>
        <name>AMP</name>
        <dbReference type="ChEBI" id="CHEBI:456215"/>
    </ligand>
</feature>
<dbReference type="EC" id="2.7.4.3" evidence="5 7"/>
<feature type="binding site" evidence="5">
    <location>
        <position position="203"/>
    </location>
    <ligand>
        <name>ATP</name>
        <dbReference type="ChEBI" id="CHEBI:30616"/>
    </ligand>
</feature>
<feature type="binding site" evidence="5">
    <location>
        <begin position="60"/>
        <end position="62"/>
    </location>
    <ligand>
        <name>AMP</name>
        <dbReference type="ChEBI" id="CHEBI:456215"/>
    </ligand>
</feature>
<dbReference type="FunFam" id="3.40.50.300:FF:000106">
    <property type="entry name" value="Adenylate kinase mitochondrial"/>
    <property type="match status" value="1"/>
</dbReference>
<comment type="domain">
    <text evidence="5">Consists of three domains, a large central CORE domain and two small peripheral domains, NMPbind and LID, which undergo movements during catalysis. The LID domain closes over the site of phosphoryl transfer upon ATP binding. Assembling and dissambling the active center during each catalytic cycle provides an effective means to prevent ATP hydrolysis.</text>
</comment>
<dbReference type="UniPathway" id="UPA00588">
    <property type="reaction ID" value="UER00649"/>
</dbReference>
<dbReference type="GO" id="GO:0005737">
    <property type="term" value="C:cytoplasm"/>
    <property type="evidence" value="ECO:0007669"/>
    <property type="project" value="UniProtKB-SubCell"/>
</dbReference>
<evidence type="ECO:0000313" key="10">
    <source>
        <dbReference type="Proteomes" id="UP000007464"/>
    </source>
</evidence>
<dbReference type="Gene3D" id="3.40.50.300">
    <property type="entry name" value="P-loop containing nucleotide triphosphate hydrolases"/>
    <property type="match status" value="1"/>
</dbReference>
<feature type="binding site" evidence="5">
    <location>
        <position position="170"/>
    </location>
    <ligand>
        <name>AMP</name>
        <dbReference type="ChEBI" id="CHEBI:456215"/>
    </ligand>
</feature>
<evidence type="ECO:0000256" key="7">
    <source>
        <dbReference type="RuleBase" id="RU003331"/>
    </source>
</evidence>
<dbReference type="InterPro" id="IPR006259">
    <property type="entry name" value="Adenyl_kin_sub"/>
</dbReference>
<dbReference type="InterPro" id="IPR027417">
    <property type="entry name" value="P-loop_NTPase"/>
</dbReference>
<proteinExistence type="inferred from homology"/>